<dbReference type="AlphaFoldDB" id="A0A1M4IBK7"/>
<dbReference type="SUPFAM" id="SSF48498">
    <property type="entry name" value="Tetracyclin repressor-like, C-terminal domain"/>
    <property type="match status" value="1"/>
</dbReference>
<dbReference type="InterPro" id="IPR050109">
    <property type="entry name" value="HTH-type_TetR-like_transc_reg"/>
</dbReference>
<dbReference type="GO" id="GO:0000976">
    <property type="term" value="F:transcription cis-regulatory region binding"/>
    <property type="evidence" value="ECO:0007669"/>
    <property type="project" value="TreeGrafter"/>
</dbReference>
<dbReference type="Pfam" id="PF00440">
    <property type="entry name" value="TetR_N"/>
    <property type="match status" value="1"/>
</dbReference>
<dbReference type="GO" id="GO:0003700">
    <property type="term" value="F:DNA-binding transcription factor activity"/>
    <property type="evidence" value="ECO:0007669"/>
    <property type="project" value="TreeGrafter"/>
</dbReference>
<dbReference type="PROSITE" id="PS50977">
    <property type="entry name" value="HTH_TETR_2"/>
    <property type="match status" value="1"/>
</dbReference>
<dbReference type="InterPro" id="IPR009057">
    <property type="entry name" value="Homeodomain-like_sf"/>
</dbReference>
<feature type="domain" description="HTH tetR-type" evidence="3">
    <location>
        <begin position="11"/>
        <end position="70"/>
    </location>
</feature>
<dbReference type="Proteomes" id="UP000184997">
    <property type="component" value="Unassembled WGS sequence"/>
</dbReference>
<accession>A0A1M4IBK7</accession>
<dbReference type="Gene3D" id="1.10.357.10">
    <property type="entry name" value="Tetracycline Repressor, domain 2"/>
    <property type="match status" value="1"/>
</dbReference>
<reference evidence="5" key="1">
    <citation type="submission" date="2016-07" db="EMBL/GenBank/DDBJ databases">
        <authorList>
            <person name="Florea S."/>
            <person name="Webb J.S."/>
            <person name="Jaromczyk J."/>
            <person name="Schardl C.L."/>
        </authorList>
    </citation>
    <scope>NUCLEOTIDE SEQUENCE [LARGE SCALE GENOMIC DNA]</scope>
</reference>
<organism evidence="4 5">
    <name type="scientific">Xanthomonas graminis pv. graminis</name>
    <dbReference type="NCBI Taxonomy" id="134874"/>
    <lineage>
        <taxon>Bacteria</taxon>
        <taxon>Pseudomonadati</taxon>
        <taxon>Pseudomonadota</taxon>
        <taxon>Gammaproteobacteria</taxon>
        <taxon>Lysobacterales</taxon>
        <taxon>Lysobacteraceae</taxon>
        <taxon>Xanthomonas</taxon>
        <taxon>Xanthomonas translucens group</taxon>
        <taxon>Xanthomonas graminis</taxon>
    </lineage>
</organism>
<dbReference type="InterPro" id="IPR001647">
    <property type="entry name" value="HTH_TetR"/>
</dbReference>
<evidence type="ECO:0000256" key="2">
    <source>
        <dbReference type="PROSITE-ProRule" id="PRU00335"/>
    </source>
</evidence>
<protein>
    <submittedName>
        <fullName evidence="4">TetR/AcrR family transcriptional regulator</fullName>
    </submittedName>
</protein>
<dbReference type="PANTHER" id="PTHR30055:SF223">
    <property type="entry name" value="HTH-TYPE TRANSCRIPTIONAL REGULATOR UIDR"/>
    <property type="match status" value="1"/>
</dbReference>
<keyword evidence="1 2" id="KW-0238">DNA-binding</keyword>
<evidence type="ECO:0000259" key="3">
    <source>
        <dbReference type="PROSITE" id="PS50977"/>
    </source>
</evidence>
<dbReference type="PRINTS" id="PR00455">
    <property type="entry name" value="HTHTETR"/>
</dbReference>
<evidence type="ECO:0000313" key="5">
    <source>
        <dbReference type="Proteomes" id="UP000184997"/>
    </source>
</evidence>
<sequence length="191" mass="20865">MPGMDLRADAAQRRRLLLDAADEVFCEHGVLAPLELVVERSGVGRATLYRNFADRAQLMIALLQRALDGLDCCARDIGERPDGLFLLLRDVAEHIAMSAPLADYWRSMPRDHPQIEVAHARLMAILLPFLQRATDAGLCRPGLDGDDLALLMDMLGACQRGSDEAERKALALRACRLLCHALATPAAAATL</sequence>
<evidence type="ECO:0000256" key="1">
    <source>
        <dbReference type="ARBA" id="ARBA00023125"/>
    </source>
</evidence>
<dbReference type="SUPFAM" id="SSF46689">
    <property type="entry name" value="Homeodomain-like"/>
    <property type="match status" value="1"/>
</dbReference>
<evidence type="ECO:0000313" key="4">
    <source>
        <dbReference type="EMBL" id="SBV86768.1"/>
    </source>
</evidence>
<proteinExistence type="predicted"/>
<dbReference type="InterPro" id="IPR036271">
    <property type="entry name" value="Tet_transcr_reg_TetR-rel_C_sf"/>
</dbReference>
<feature type="DNA-binding region" description="H-T-H motif" evidence="2">
    <location>
        <begin position="33"/>
        <end position="52"/>
    </location>
</feature>
<name>A0A1M4IBK7_9XANT</name>
<dbReference type="EMBL" id="FLUK01000062">
    <property type="protein sequence ID" value="SBV86768.1"/>
    <property type="molecule type" value="Genomic_DNA"/>
</dbReference>
<gene>
    <name evidence="4" type="ORF">XTGNCPPB3709_0675</name>
</gene>
<dbReference type="PANTHER" id="PTHR30055">
    <property type="entry name" value="HTH-TYPE TRANSCRIPTIONAL REGULATOR RUTR"/>
    <property type="match status" value="1"/>
</dbReference>